<dbReference type="AlphaFoldDB" id="A0A8H5AT39"/>
<keyword evidence="2" id="KW-1185">Reference proteome</keyword>
<protein>
    <submittedName>
        <fullName evidence="1">Uncharacterized protein</fullName>
    </submittedName>
</protein>
<dbReference type="PANTHER" id="PTHR31902:SF14">
    <property type="entry name" value="ACTIN PATCHES DISTAL PROTEIN 1"/>
    <property type="match status" value="1"/>
</dbReference>
<gene>
    <name evidence="1" type="ORF">D9619_010335</name>
</gene>
<dbReference type="CDD" id="cd03062">
    <property type="entry name" value="TRX_Fd_Sucrase"/>
    <property type="match status" value="1"/>
</dbReference>
<accession>A0A8H5AT39</accession>
<evidence type="ECO:0000313" key="2">
    <source>
        <dbReference type="Proteomes" id="UP000567179"/>
    </source>
</evidence>
<sequence>MAIYQSARTLYHHGLRRFAQIRLRTSNAEPPQYHEGPIETSAPVHTAYVLLHAPRPPAEFPTKYNTRLSLELAMRAKKWGATVNFSWLDAQTALGATEERQSATVFSERGGRLEIPHVSLQNLNEVEAAISEHVQRSAPTELTPEEVHIYVCTHGARDCRCGERGKEVVEALRRSVTDPRIKIGEVGHVGGHKWAANLLVFPQGEWLGLVKPEDVPSINSWATNALEQGARPLRLSDPPSFPAHWRGRMGLSKEEQKDLLAKYQT</sequence>
<dbReference type="Proteomes" id="UP000567179">
    <property type="component" value="Unassembled WGS sequence"/>
</dbReference>
<proteinExistence type="predicted"/>
<dbReference type="OrthoDB" id="10253744at2759"/>
<dbReference type="Gene3D" id="3.40.30.10">
    <property type="entry name" value="Glutaredoxin"/>
    <property type="match status" value="1"/>
</dbReference>
<comment type="caution">
    <text evidence="1">The sequence shown here is derived from an EMBL/GenBank/DDBJ whole genome shotgun (WGS) entry which is preliminary data.</text>
</comment>
<dbReference type="Pfam" id="PF06999">
    <property type="entry name" value="Suc_Fer-like"/>
    <property type="match status" value="1"/>
</dbReference>
<dbReference type="EMBL" id="JAACJJ010000058">
    <property type="protein sequence ID" value="KAF5310073.1"/>
    <property type="molecule type" value="Genomic_DNA"/>
</dbReference>
<dbReference type="PANTHER" id="PTHR31902">
    <property type="entry name" value="ACTIN PATCHES DISTAL PROTEIN 1"/>
    <property type="match status" value="1"/>
</dbReference>
<organism evidence="1 2">
    <name type="scientific">Psilocybe cf. subviscida</name>
    <dbReference type="NCBI Taxonomy" id="2480587"/>
    <lineage>
        <taxon>Eukaryota</taxon>
        <taxon>Fungi</taxon>
        <taxon>Dikarya</taxon>
        <taxon>Basidiomycota</taxon>
        <taxon>Agaricomycotina</taxon>
        <taxon>Agaricomycetes</taxon>
        <taxon>Agaricomycetidae</taxon>
        <taxon>Agaricales</taxon>
        <taxon>Agaricineae</taxon>
        <taxon>Strophariaceae</taxon>
        <taxon>Psilocybe</taxon>
    </lineage>
</organism>
<name>A0A8H5AT39_9AGAR</name>
<evidence type="ECO:0000313" key="1">
    <source>
        <dbReference type="EMBL" id="KAF5310073.1"/>
    </source>
</evidence>
<dbReference type="InterPro" id="IPR036249">
    <property type="entry name" value="Thioredoxin-like_sf"/>
</dbReference>
<dbReference type="InterPro" id="IPR009737">
    <property type="entry name" value="Aim32/Apd1-like"/>
</dbReference>
<dbReference type="SUPFAM" id="SSF52833">
    <property type="entry name" value="Thioredoxin-like"/>
    <property type="match status" value="1"/>
</dbReference>
<reference evidence="1 2" key="1">
    <citation type="journal article" date="2020" name="ISME J.">
        <title>Uncovering the hidden diversity of litter-decomposition mechanisms in mushroom-forming fungi.</title>
        <authorList>
            <person name="Floudas D."/>
            <person name="Bentzer J."/>
            <person name="Ahren D."/>
            <person name="Johansson T."/>
            <person name="Persson P."/>
            <person name="Tunlid A."/>
        </authorList>
    </citation>
    <scope>NUCLEOTIDE SEQUENCE [LARGE SCALE GENOMIC DNA]</scope>
    <source>
        <strain evidence="1 2">CBS 101986</strain>
    </source>
</reference>